<dbReference type="Proteomes" id="UP000821845">
    <property type="component" value="Chromosome 2"/>
</dbReference>
<name>A0ACB7T0L7_HYAAI</name>
<evidence type="ECO:0000313" key="2">
    <source>
        <dbReference type="Proteomes" id="UP000821845"/>
    </source>
</evidence>
<reference evidence="1" key="1">
    <citation type="submission" date="2020-05" db="EMBL/GenBank/DDBJ databases">
        <title>Large-scale comparative analyses of tick genomes elucidate their genetic diversity and vector capacities.</title>
        <authorList>
            <person name="Jia N."/>
            <person name="Wang J."/>
            <person name="Shi W."/>
            <person name="Du L."/>
            <person name="Sun Y."/>
            <person name="Zhan W."/>
            <person name="Jiang J."/>
            <person name="Wang Q."/>
            <person name="Zhang B."/>
            <person name="Ji P."/>
            <person name="Sakyi L.B."/>
            <person name="Cui X."/>
            <person name="Yuan T."/>
            <person name="Jiang B."/>
            <person name="Yang W."/>
            <person name="Lam T.T.-Y."/>
            <person name="Chang Q."/>
            <person name="Ding S."/>
            <person name="Wang X."/>
            <person name="Zhu J."/>
            <person name="Ruan X."/>
            <person name="Zhao L."/>
            <person name="Wei J."/>
            <person name="Que T."/>
            <person name="Du C."/>
            <person name="Cheng J."/>
            <person name="Dai P."/>
            <person name="Han X."/>
            <person name="Huang E."/>
            <person name="Gao Y."/>
            <person name="Liu J."/>
            <person name="Shao H."/>
            <person name="Ye R."/>
            <person name="Li L."/>
            <person name="Wei W."/>
            <person name="Wang X."/>
            <person name="Wang C."/>
            <person name="Yang T."/>
            <person name="Huo Q."/>
            <person name="Li W."/>
            <person name="Guo W."/>
            <person name="Chen H."/>
            <person name="Zhou L."/>
            <person name="Ni X."/>
            <person name="Tian J."/>
            <person name="Zhou Y."/>
            <person name="Sheng Y."/>
            <person name="Liu T."/>
            <person name="Pan Y."/>
            <person name="Xia L."/>
            <person name="Li J."/>
            <person name="Zhao F."/>
            <person name="Cao W."/>
        </authorList>
    </citation>
    <scope>NUCLEOTIDE SEQUENCE</scope>
    <source>
        <strain evidence="1">Hyas-2018</strain>
    </source>
</reference>
<accession>A0ACB7T0L7</accession>
<gene>
    <name evidence="1" type="ORF">HPB50_020955</name>
</gene>
<dbReference type="EMBL" id="CM023482">
    <property type="protein sequence ID" value="KAH6939719.1"/>
    <property type="molecule type" value="Genomic_DNA"/>
</dbReference>
<organism evidence="1 2">
    <name type="scientific">Hyalomma asiaticum</name>
    <name type="common">Tick</name>
    <dbReference type="NCBI Taxonomy" id="266040"/>
    <lineage>
        <taxon>Eukaryota</taxon>
        <taxon>Metazoa</taxon>
        <taxon>Ecdysozoa</taxon>
        <taxon>Arthropoda</taxon>
        <taxon>Chelicerata</taxon>
        <taxon>Arachnida</taxon>
        <taxon>Acari</taxon>
        <taxon>Parasitiformes</taxon>
        <taxon>Ixodida</taxon>
        <taxon>Ixodoidea</taxon>
        <taxon>Ixodidae</taxon>
        <taxon>Hyalomminae</taxon>
        <taxon>Hyalomma</taxon>
    </lineage>
</organism>
<sequence>MPLLPALTSEDGRTKKKKKKKKKNERGTTSPLETTSGEENSAREKRRSQLTSWSAPSTAKSWQGRASRGAEPDRRRDLHCAEERERAGFPTRSTHTHAHTGGAVVYRPTTLAALTGAALLARRARPSAGARARPDVGGETTTMQTRVAVKRPTRDSF</sequence>
<protein>
    <submittedName>
        <fullName evidence="1">Uncharacterized protein</fullName>
    </submittedName>
</protein>
<keyword evidence="2" id="KW-1185">Reference proteome</keyword>
<evidence type="ECO:0000313" key="1">
    <source>
        <dbReference type="EMBL" id="KAH6939719.1"/>
    </source>
</evidence>
<proteinExistence type="predicted"/>
<comment type="caution">
    <text evidence="1">The sequence shown here is derived from an EMBL/GenBank/DDBJ whole genome shotgun (WGS) entry which is preliminary data.</text>
</comment>